<evidence type="ECO:0000256" key="2">
    <source>
        <dbReference type="SAM" id="SignalP"/>
    </source>
</evidence>
<feature type="chain" id="PRO_5040899535" description="SlyB protein" evidence="2">
    <location>
        <begin position="24"/>
        <end position="154"/>
    </location>
</feature>
<feature type="signal peptide" evidence="2">
    <location>
        <begin position="1"/>
        <end position="23"/>
    </location>
</feature>
<feature type="region of interest" description="Disordered" evidence="1">
    <location>
        <begin position="62"/>
        <end position="154"/>
    </location>
</feature>
<evidence type="ECO:0000313" key="3">
    <source>
        <dbReference type="EMBL" id="MCF0040876.1"/>
    </source>
</evidence>
<accession>A0A9X1P8U7</accession>
<feature type="compositionally biased region" description="Basic and acidic residues" evidence="1">
    <location>
        <begin position="62"/>
        <end position="97"/>
    </location>
</feature>
<gene>
    <name evidence="3" type="ORF">LXM24_12325</name>
</gene>
<keyword evidence="2" id="KW-0732">Signal</keyword>
<dbReference type="AlphaFoldDB" id="A0A9X1P8U7"/>
<sequence>MKIKTIGTLALLGFLSITMPLTAQVVSKDSLNTLKEQKANIEVSKKLNERKMELAKLENELDGATREVEKTAEQAQRSADDNQKNAERLGSDPQDKKLARRAGNSASGARKDAKRARKAADHLDDLKKDIESLRRRIADDEAKLGDMQGGSSSN</sequence>
<dbReference type="RefSeq" id="WP_234613378.1">
    <property type="nucleotide sequence ID" value="NZ_CP098806.1"/>
</dbReference>
<keyword evidence="4" id="KW-1185">Reference proteome</keyword>
<protein>
    <recommendedName>
        <fullName evidence="5">SlyB protein</fullName>
    </recommendedName>
</protein>
<evidence type="ECO:0000313" key="4">
    <source>
        <dbReference type="Proteomes" id="UP001139700"/>
    </source>
</evidence>
<dbReference type="EMBL" id="JAJTTA010000002">
    <property type="protein sequence ID" value="MCF0040876.1"/>
    <property type="molecule type" value="Genomic_DNA"/>
</dbReference>
<feature type="compositionally biased region" description="Basic and acidic residues" evidence="1">
    <location>
        <begin position="118"/>
        <end position="144"/>
    </location>
</feature>
<proteinExistence type="predicted"/>
<reference evidence="3" key="1">
    <citation type="submission" date="2021-12" db="EMBL/GenBank/DDBJ databases">
        <title>Novel species in genus Dyadobacter.</title>
        <authorList>
            <person name="Ma C."/>
        </authorList>
    </citation>
    <scope>NUCLEOTIDE SEQUENCE</scope>
    <source>
        <strain evidence="3">CY399</strain>
    </source>
</reference>
<name>A0A9X1P8U7_9BACT</name>
<comment type="caution">
    <text evidence="3">The sequence shown here is derived from an EMBL/GenBank/DDBJ whole genome shotgun (WGS) entry which is preliminary data.</text>
</comment>
<dbReference type="Proteomes" id="UP001139700">
    <property type="component" value="Unassembled WGS sequence"/>
</dbReference>
<evidence type="ECO:0000256" key="1">
    <source>
        <dbReference type="SAM" id="MobiDB-lite"/>
    </source>
</evidence>
<organism evidence="3 4">
    <name type="scientific">Dyadobacter fanqingshengii</name>
    <dbReference type="NCBI Taxonomy" id="2906443"/>
    <lineage>
        <taxon>Bacteria</taxon>
        <taxon>Pseudomonadati</taxon>
        <taxon>Bacteroidota</taxon>
        <taxon>Cytophagia</taxon>
        <taxon>Cytophagales</taxon>
        <taxon>Spirosomataceae</taxon>
        <taxon>Dyadobacter</taxon>
    </lineage>
</organism>
<evidence type="ECO:0008006" key="5">
    <source>
        <dbReference type="Google" id="ProtNLM"/>
    </source>
</evidence>